<dbReference type="PROSITE" id="PS51318">
    <property type="entry name" value="TAT"/>
    <property type="match status" value="1"/>
</dbReference>
<reference evidence="1 2" key="1">
    <citation type="submission" date="2019-02" db="EMBL/GenBank/DDBJ databases">
        <title>Deep-cultivation of Planctomycetes and their phenomic and genomic characterization uncovers novel biology.</title>
        <authorList>
            <person name="Wiegand S."/>
            <person name="Jogler M."/>
            <person name="Boedeker C."/>
            <person name="Pinto D."/>
            <person name="Vollmers J."/>
            <person name="Rivas-Marin E."/>
            <person name="Kohn T."/>
            <person name="Peeters S.H."/>
            <person name="Heuer A."/>
            <person name="Rast P."/>
            <person name="Oberbeckmann S."/>
            <person name="Bunk B."/>
            <person name="Jeske O."/>
            <person name="Meyerdierks A."/>
            <person name="Storesund J.E."/>
            <person name="Kallscheuer N."/>
            <person name="Luecker S."/>
            <person name="Lage O.M."/>
            <person name="Pohl T."/>
            <person name="Merkel B.J."/>
            <person name="Hornburger P."/>
            <person name="Mueller R.-W."/>
            <person name="Bruemmer F."/>
            <person name="Labrenz M."/>
            <person name="Spormann A.M."/>
            <person name="Op den Camp H."/>
            <person name="Overmann J."/>
            <person name="Amann R."/>
            <person name="Jetten M.S.M."/>
            <person name="Mascher T."/>
            <person name="Medema M.H."/>
            <person name="Devos D.P."/>
            <person name="Kaster A.-K."/>
            <person name="Ovreas L."/>
            <person name="Rohde M."/>
            <person name="Galperin M.Y."/>
            <person name="Jogler C."/>
        </authorList>
    </citation>
    <scope>NUCLEOTIDE SEQUENCE [LARGE SCALE GENOMIC DNA]</scope>
    <source>
        <strain evidence="1 2">ETA_A1</strain>
    </source>
</reference>
<dbReference type="SUPFAM" id="SSF53649">
    <property type="entry name" value="Alkaline phosphatase-like"/>
    <property type="match status" value="1"/>
</dbReference>
<dbReference type="PANTHER" id="PTHR43737:SF1">
    <property type="entry name" value="DUF1501 DOMAIN-CONTAINING PROTEIN"/>
    <property type="match status" value="1"/>
</dbReference>
<dbReference type="RefSeq" id="WP_202920387.1">
    <property type="nucleotide sequence ID" value="NZ_CP036273.1"/>
</dbReference>
<keyword evidence="2" id="KW-1185">Reference proteome</keyword>
<organism evidence="1 2">
    <name type="scientific">Urbifossiella limnaea</name>
    <dbReference type="NCBI Taxonomy" id="2528023"/>
    <lineage>
        <taxon>Bacteria</taxon>
        <taxon>Pseudomonadati</taxon>
        <taxon>Planctomycetota</taxon>
        <taxon>Planctomycetia</taxon>
        <taxon>Gemmatales</taxon>
        <taxon>Gemmataceae</taxon>
        <taxon>Urbifossiella</taxon>
    </lineage>
</organism>
<dbReference type="Proteomes" id="UP000319576">
    <property type="component" value="Chromosome"/>
</dbReference>
<dbReference type="KEGG" id="uli:ETAA1_50770"/>
<name>A0A517XZZ4_9BACT</name>
<evidence type="ECO:0008006" key="3">
    <source>
        <dbReference type="Google" id="ProtNLM"/>
    </source>
</evidence>
<dbReference type="InterPro" id="IPR010869">
    <property type="entry name" value="DUF1501"/>
</dbReference>
<gene>
    <name evidence="1" type="ORF">ETAA1_50770</name>
</gene>
<dbReference type="AlphaFoldDB" id="A0A517XZZ4"/>
<dbReference type="Pfam" id="PF07394">
    <property type="entry name" value="DUF1501"/>
    <property type="match status" value="1"/>
</dbReference>
<evidence type="ECO:0000313" key="2">
    <source>
        <dbReference type="Proteomes" id="UP000319576"/>
    </source>
</evidence>
<dbReference type="InterPro" id="IPR017850">
    <property type="entry name" value="Alkaline_phosphatase_core_sf"/>
</dbReference>
<sequence>MNSFRPTRRDLLHAGAVLPLGLGLPALLAAPARRPKSCVFVYQYGGLSQLDSWDPKPNAPAELRGPYRAVPTAVPGFRVGELMPQLAARADRFAVVRSMTHGEPVHDRANKMLLAGATVPAADAPAFGSVVAKLKPTAAAVPPYVWLQKFGGGAAPPDPTYLTGGFLGSSVAPVLVGTSHDDNLATPGYRVTAFDADPTLAGSRLASRRELLERLDRDNPLRPEQRRAFDVLTGPGVRAAFDLEREPAKVRDRYGRNPLGQNLLLARRLIEAGTRLVGVVAWCGLKAGEKFQSIETWDMHGNGGVGIFEDGWNGLGFALPRCDNAVAALLDDLEMRGLLDDTLVVLVGEFGRTPRVTPGGSRVPGRDHWPRCYSAMLAGGGIRGGAVYGASDAHAAYVKDAPVSPEDFAATLYAALGIDPATRLSPDGFTRPASTGVPVAELLG</sequence>
<dbReference type="PANTHER" id="PTHR43737">
    <property type="entry name" value="BLL7424 PROTEIN"/>
    <property type="match status" value="1"/>
</dbReference>
<evidence type="ECO:0000313" key="1">
    <source>
        <dbReference type="EMBL" id="QDU23086.1"/>
    </source>
</evidence>
<accession>A0A517XZZ4</accession>
<dbReference type="InterPro" id="IPR006311">
    <property type="entry name" value="TAT_signal"/>
</dbReference>
<protein>
    <recommendedName>
        <fullName evidence="3">DUF1501 domain-containing protein</fullName>
    </recommendedName>
</protein>
<dbReference type="EMBL" id="CP036273">
    <property type="protein sequence ID" value="QDU23086.1"/>
    <property type="molecule type" value="Genomic_DNA"/>
</dbReference>
<proteinExistence type="predicted"/>
<dbReference type="Gene3D" id="3.40.720.10">
    <property type="entry name" value="Alkaline Phosphatase, subunit A"/>
    <property type="match status" value="1"/>
</dbReference>